<comment type="caution">
    <text evidence="1">The sequence shown here is derived from an EMBL/GenBank/DDBJ whole genome shotgun (WGS) entry which is preliminary data.</text>
</comment>
<accession>B9X9X3</accession>
<dbReference type="EMBL" id="ABOX02000001">
    <property type="protein sequence ID" value="EEF63314.1"/>
    <property type="molecule type" value="Genomic_DNA"/>
</dbReference>
<dbReference type="Proteomes" id="UP000003688">
    <property type="component" value="Unassembled WGS sequence"/>
</dbReference>
<dbReference type="SUPFAM" id="SSF48371">
    <property type="entry name" value="ARM repeat"/>
    <property type="match status" value="1"/>
</dbReference>
<keyword evidence="2" id="KW-1185">Reference proteome</keyword>
<evidence type="ECO:0000313" key="2">
    <source>
        <dbReference type="Proteomes" id="UP000003688"/>
    </source>
</evidence>
<gene>
    <name evidence="1" type="ORF">Cflav_PD5949</name>
</gene>
<dbReference type="Gene3D" id="1.25.10.10">
    <property type="entry name" value="Leucine-rich Repeat Variant"/>
    <property type="match status" value="1"/>
</dbReference>
<sequence length="226" mass="25462" precursor="true">MNRRNRILIVIAVVATLGGLACYFGKTKEPRSQGRSLTQWLQVYCKTFPTQWIPPELGKPDMSFQTAERVVKGMGTNAIPTLLKLSQAEDSPAKLKLLAYLRRQSVIRYNYLYAEERRDLAANGFGMLKEDALPAVPALVELTKSKGQEIRLHALRCLIIINPSRDQLLPVLLRACRESDSKMRHVATANLQALYPEEAEKAHVHDPLQLRPFVTNAPESTKESLK</sequence>
<dbReference type="InterPro" id="IPR011989">
    <property type="entry name" value="ARM-like"/>
</dbReference>
<dbReference type="AlphaFoldDB" id="B9X9X3"/>
<evidence type="ECO:0000313" key="1">
    <source>
        <dbReference type="EMBL" id="EEF63314.1"/>
    </source>
</evidence>
<reference evidence="1 2" key="1">
    <citation type="journal article" date="2011" name="J. Bacteriol.">
        <title>Genome sequence of 'Pedosphaera parvula' Ellin514, an aerobic Verrucomicrobial isolate from pasture soil.</title>
        <authorList>
            <person name="Kant R."/>
            <person name="van Passel M.W."/>
            <person name="Sangwan P."/>
            <person name="Palva A."/>
            <person name="Lucas S."/>
            <person name="Copeland A."/>
            <person name="Lapidus A."/>
            <person name="Glavina Del Rio T."/>
            <person name="Dalin E."/>
            <person name="Tice H."/>
            <person name="Bruce D."/>
            <person name="Goodwin L."/>
            <person name="Pitluck S."/>
            <person name="Chertkov O."/>
            <person name="Larimer F.W."/>
            <person name="Land M.L."/>
            <person name="Hauser L."/>
            <person name="Brettin T.S."/>
            <person name="Detter J.C."/>
            <person name="Han S."/>
            <person name="de Vos W.M."/>
            <person name="Janssen P.H."/>
            <person name="Smidt H."/>
        </authorList>
    </citation>
    <scope>NUCLEOTIDE SEQUENCE [LARGE SCALE GENOMIC DNA]</scope>
    <source>
        <strain evidence="1 2">Ellin514</strain>
    </source>
</reference>
<proteinExistence type="predicted"/>
<name>B9X9X3_PEDPL</name>
<dbReference type="RefSeq" id="WP_007412621.1">
    <property type="nucleotide sequence ID" value="NZ_ABOX02000001.1"/>
</dbReference>
<dbReference type="PROSITE" id="PS51257">
    <property type="entry name" value="PROKAR_LIPOPROTEIN"/>
    <property type="match status" value="1"/>
</dbReference>
<protein>
    <recommendedName>
        <fullName evidence="3">HEAT repeat domain-containing protein</fullName>
    </recommendedName>
</protein>
<dbReference type="InterPro" id="IPR016024">
    <property type="entry name" value="ARM-type_fold"/>
</dbReference>
<organism evidence="1 2">
    <name type="scientific">Pedosphaera parvula (strain Ellin514)</name>
    <dbReference type="NCBI Taxonomy" id="320771"/>
    <lineage>
        <taxon>Bacteria</taxon>
        <taxon>Pseudomonadati</taxon>
        <taxon>Verrucomicrobiota</taxon>
        <taxon>Pedosphaerae</taxon>
        <taxon>Pedosphaerales</taxon>
        <taxon>Pedosphaeraceae</taxon>
        <taxon>Pedosphaera</taxon>
    </lineage>
</organism>
<dbReference type="STRING" id="320771.Cflav_PD5949"/>
<evidence type="ECO:0008006" key="3">
    <source>
        <dbReference type="Google" id="ProtNLM"/>
    </source>
</evidence>